<dbReference type="Pfam" id="PF08982">
    <property type="entry name" value="AtaL"/>
    <property type="match status" value="1"/>
</dbReference>
<dbReference type="AlphaFoldDB" id="A0A7W9WSZ8"/>
<comment type="caution">
    <text evidence="1">The sequence shown here is derived from an EMBL/GenBank/DDBJ whole genome shotgun (WGS) entry which is preliminary data.</text>
</comment>
<organism evidence="1 2">
    <name type="scientific">Paraburkholderia bannensis</name>
    <dbReference type="NCBI Taxonomy" id="765414"/>
    <lineage>
        <taxon>Bacteria</taxon>
        <taxon>Pseudomonadati</taxon>
        <taxon>Pseudomonadota</taxon>
        <taxon>Betaproteobacteria</taxon>
        <taxon>Burkholderiales</taxon>
        <taxon>Burkholderiaceae</taxon>
        <taxon>Paraburkholderia</taxon>
    </lineage>
</organism>
<dbReference type="Proteomes" id="UP000571554">
    <property type="component" value="Unassembled WGS sequence"/>
</dbReference>
<sequence length="145" mass="16341">MALAMHRTASTASPKILWELLLDKIESPERYVPDVTSAEILRRYADNAVERMMHGPGDPIHELIVWDARSMTIVFKLVDHPVYRGFVTNMILVTDSGCELDFTMNWQAKRGLDPADAPDWQAMLKVAVLKTIHMAESGFAGRQSD</sequence>
<protein>
    <recommendedName>
        <fullName evidence="3">SRPBCC family protein</fullName>
    </recommendedName>
</protein>
<keyword evidence="2" id="KW-1185">Reference proteome</keyword>
<dbReference type="InterPro" id="IPR015075">
    <property type="entry name" value="AtaL"/>
</dbReference>
<gene>
    <name evidence="1" type="ORF">F4827_004685</name>
</gene>
<dbReference type="RefSeq" id="WP_183727526.1">
    <property type="nucleotide sequence ID" value="NZ_JACHBW010000014.1"/>
</dbReference>
<reference evidence="1 2" key="1">
    <citation type="submission" date="2020-08" db="EMBL/GenBank/DDBJ databases">
        <title>Above-ground endophytic microbial communities from plants in different locations in the United States.</title>
        <authorList>
            <person name="Frank C."/>
        </authorList>
    </citation>
    <scope>NUCLEOTIDE SEQUENCE [LARGE SCALE GENOMIC DNA]</scope>
    <source>
        <strain evidence="1 2">WP4_2_2</strain>
    </source>
</reference>
<evidence type="ECO:0008006" key="3">
    <source>
        <dbReference type="Google" id="ProtNLM"/>
    </source>
</evidence>
<name>A0A7W9WSZ8_9BURK</name>
<dbReference type="EMBL" id="JACHBW010000014">
    <property type="protein sequence ID" value="MBB6104820.1"/>
    <property type="molecule type" value="Genomic_DNA"/>
</dbReference>
<evidence type="ECO:0000313" key="1">
    <source>
        <dbReference type="EMBL" id="MBB6104820.1"/>
    </source>
</evidence>
<dbReference type="SUPFAM" id="SSF55961">
    <property type="entry name" value="Bet v1-like"/>
    <property type="match status" value="1"/>
</dbReference>
<evidence type="ECO:0000313" key="2">
    <source>
        <dbReference type="Proteomes" id="UP000571554"/>
    </source>
</evidence>
<accession>A0A7W9WSZ8</accession>
<dbReference type="Gene3D" id="3.30.530.20">
    <property type="match status" value="1"/>
</dbReference>
<dbReference type="InterPro" id="IPR023393">
    <property type="entry name" value="START-like_dom_sf"/>
</dbReference>
<proteinExistence type="predicted"/>